<keyword evidence="2" id="KW-0479">Metal-binding</keyword>
<comment type="caution">
    <text evidence="8">The sequence shown here is derived from an EMBL/GenBank/DDBJ whole genome shotgun (WGS) entry which is preliminary data.</text>
</comment>
<keyword evidence="4 6" id="KW-0862">Zinc</keyword>
<accession>K0RBL5</accession>
<dbReference type="InterPro" id="IPR051156">
    <property type="entry name" value="Mito/Outer_Membr_Metalloprot"/>
</dbReference>
<dbReference type="EMBL" id="AGNL01044554">
    <property type="protein sequence ID" value="EJK49654.1"/>
    <property type="molecule type" value="Genomic_DNA"/>
</dbReference>
<evidence type="ECO:0000256" key="1">
    <source>
        <dbReference type="ARBA" id="ARBA00022670"/>
    </source>
</evidence>
<keyword evidence="5 6" id="KW-0482">Metalloprotease</keyword>
<dbReference type="GO" id="GO:0016020">
    <property type="term" value="C:membrane"/>
    <property type="evidence" value="ECO:0007669"/>
    <property type="project" value="TreeGrafter"/>
</dbReference>
<evidence type="ECO:0000256" key="3">
    <source>
        <dbReference type="ARBA" id="ARBA00022801"/>
    </source>
</evidence>
<evidence type="ECO:0000259" key="7">
    <source>
        <dbReference type="Pfam" id="PF01435"/>
    </source>
</evidence>
<sequence>NLAHAVKEAASRLPPESVADDTKLYEALELDDEVDGWTKARQQVHGPWEFVLIPSSIPNAFVSEMLPRRIFITTAMFEEFIASQDELALILGHEISHLILGHSSTMNSFESSYRTLEVLLLSLDPTSGLLSLAFMGFLASVRSAIGAGYSRDHERQADELGVKLCAMACYDTRAASEVMHKMHVENVESGGATANMPSFFDSHPPSDERYRSLLDESKNENPNKYEENCATLKSLFFEAIKPEVRGSPKEVRAKLRTLKIQNEVN</sequence>
<dbReference type="GO" id="GO:0051603">
    <property type="term" value="P:proteolysis involved in protein catabolic process"/>
    <property type="evidence" value="ECO:0007669"/>
    <property type="project" value="TreeGrafter"/>
</dbReference>
<dbReference type="OMA" id="CAMACYD"/>
<evidence type="ECO:0000313" key="9">
    <source>
        <dbReference type="Proteomes" id="UP000266841"/>
    </source>
</evidence>
<comment type="cofactor">
    <cofactor evidence="6">
        <name>Zn(2+)</name>
        <dbReference type="ChEBI" id="CHEBI:29105"/>
    </cofactor>
    <text evidence="6">Binds 1 zinc ion per subunit.</text>
</comment>
<dbReference type="OrthoDB" id="7464992at2759"/>
<evidence type="ECO:0000313" key="8">
    <source>
        <dbReference type="EMBL" id="EJK49654.1"/>
    </source>
</evidence>
<dbReference type="Pfam" id="PF01435">
    <property type="entry name" value="Peptidase_M48"/>
    <property type="match status" value="1"/>
</dbReference>
<evidence type="ECO:0000256" key="5">
    <source>
        <dbReference type="ARBA" id="ARBA00023049"/>
    </source>
</evidence>
<comment type="similarity">
    <text evidence="6">Belongs to the peptidase M48 family.</text>
</comment>
<keyword evidence="9" id="KW-1185">Reference proteome</keyword>
<evidence type="ECO:0000256" key="2">
    <source>
        <dbReference type="ARBA" id="ARBA00022723"/>
    </source>
</evidence>
<dbReference type="InterPro" id="IPR001915">
    <property type="entry name" value="Peptidase_M48"/>
</dbReference>
<gene>
    <name evidence="8" type="ORF">THAOC_31446</name>
</gene>
<feature type="domain" description="Peptidase M48" evidence="7">
    <location>
        <begin position="29"/>
        <end position="215"/>
    </location>
</feature>
<dbReference type="GO" id="GO:0046872">
    <property type="term" value="F:metal ion binding"/>
    <property type="evidence" value="ECO:0007669"/>
    <property type="project" value="UniProtKB-KW"/>
</dbReference>
<dbReference type="AlphaFoldDB" id="K0RBL5"/>
<dbReference type="PANTHER" id="PTHR22726:SF1">
    <property type="entry name" value="METALLOENDOPEPTIDASE OMA1, MITOCHONDRIAL"/>
    <property type="match status" value="1"/>
</dbReference>
<evidence type="ECO:0000256" key="4">
    <source>
        <dbReference type="ARBA" id="ARBA00022833"/>
    </source>
</evidence>
<name>K0RBL5_THAOC</name>
<reference evidence="8 9" key="1">
    <citation type="journal article" date="2012" name="Genome Biol.">
        <title>Genome and low-iron response of an oceanic diatom adapted to chronic iron limitation.</title>
        <authorList>
            <person name="Lommer M."/>
            <person name="Specht M."/>
            <person name="Roy A.S."/>
            <person name="Kraemer L."/>
            <person name="Andreson R."/>
            <person name="Gutowska M.A."/>
            <person name="Wolf J."/>
            <person name="Bergner S.V."/>
            <person name="Schilhabel M.B."/>
            <person name="Klostermeier U.C."/>
            <person name="Beiko R.G."/>
            <person name="Rosenstiel P."/>
            <person name="Hippler M."/>
            <person name="Laroche J."/>
        </authorList>
    </citation>
    <scope>NUCLEOTIDE SEQUENCE [LARGE SCALE GENOMIC DNA]</scope>
    <source>
        <strain evidence="8 9">CCMP1005</strain>
    </source>
</reference>
<protein>
    <recommendedName>
        <fullName evidence="7">Peptidase M48 domain-containing protein</fullName>
    </recommendedName>
</protein>
<feature type="non-terminal residue" evidence="8">
    <location>
        <position position="1"/>
    </location>
</feature>
<organism evidence="8 9">
    <name type="scientific">Thalassiosira oceanica</name>
    <name type="common">Marine diatom</name>
    <dbReference type="NCBI Taxonomy" id="159749"/>
    <lineage>
        <taxon>Eukaryota</taxon>
        <taxon>Sar</taxon>
        <taxon>Stramenopiles</taxon>
        <taxon>Ochrophyta</taxon>
        <taxon>Bacillariophyta</taxon>
        <taxon>Coscinodiscophyceae</taxon>
        <taxon>Thalassiosirophycidae</taxon>
        <taxon>Thalassiosirales</taxon>
        <taxon>Thalassiosiraceae</taxon>
        <taxon>Thalassiosira</taxon>
    </lineage>
</organism>
<dbReference type="Proteomes" id="UP000266841">
    <property type="component" value="Unassembled WGS sequence"/>
</dbReference>
<keyword evidence="1 6" id="KW-0645">Protease</keyword>
<evidence type="ECO:0000256" key="6">
    <source>
        <dbReference type="RuleBase" id="RU003983"/>
    </source>
</evidence>
<dbReference type="Gene3D" id="3.30.2010.10">
    <property type="entry name" value="Metalloproteases ('zincins'), catalytic domain"/>
    <property type="match status" value="1"/>
</dbReference>
<dbReference type="PANTHER" id="PTHR22726">
    <property type="entry name" value="METALLOENDOPEPTIDASE OMA1"/>
    <property type="match status" value="1"/>
</dbReference>
<dbReference type="eggNOG" id="KOG2661">
    <property type="taxonomic scope" value="Eukaryota"/>
</dbReference>
<dbReference type="GO" id="GO:0004222">
    <property type="term" value="F:metalloendopeptidase activity"/>
    <property type="evidence" value="ECO:0007669"/>
    <property type="project" value="InterPro"/>
</dbReference>
<proteinExistence type="inferred from homology"/>
<keyword evidence="3 6" id="KW-0378">Hydrolase</keyword>